<proteinExistence type="predicted"/>
<accession>A0AAV9K8H8</accession>
<dbReference type="Proteomes" id="UP001311915">
    <property type="component" value="Unassembled WGS sequence"/>
</dbReference>
<dbReference type="PANTHER" id="PTHR33067">
    <property type="entry name" value="RNA-DIRECTED DNA POLYMERASE-RELATED"/>
    <property type="match status" value="1"/>
</dbReference>
<name>A0AAV9K8H8_9SOLN</name>
<reference evidence="1 2" key="1">
    <citation type="submission" date="2023-10" db="EMBL/GenBank/DDBJ databases">
        <title>Genome-Wide Identification Analysis in wild type Solanum Pinnatisectum Reveals Some Genes Defensing Phytophthora Infestans.</title>
        <authorList>
            <person name="Sun C."/>
        </authorList>
    </citation>
    <scope>NUCLEOTIDE SEQUENCE [LARGE SCALE GENOMIC DNA]</scope>
    <source>
        <strain evidence="1">LQN</strain>
        <tissue evidence="1">Leaf</tissue>
    </source>
</reference>
<sequence length="263" mass="29684">MTSCIQKPEAGGRFELKQSMVQLLHENGQFTGLSHEDPTIYIQNLLEISDTYTPARVNEDYVRLMLCPVSLLRENSRPQGGLPGNSDPNPKKVNAVGTRIGLQLEELAPKKRNVESARKESEPKYSEFVAQKERVQPIVKSPPPFPQKFKKHKKDECFGKFLSLLKEVHINLPLVDVLQGIPRYAKYVKEIVENNRRLTEYEIVALTEECSSQIQNKLPIKLKDPNSFTVQIGLCDLGASINLMPTSLYKSCGWVVLNPLPLS</sequence>
<evidence type="ECO:0000313" key="2">
    <source>
        <dbReference type="Proteomes" id="UP001311915"/>
    </source>
</evidence>
<protein>
    <recommendedName>
        <fullName evidence="3">Gag-pro-like protein</fullName>
    </recommendedName>
</protein>
<dbReference type="AlphaFoldDB" id="A0AAV9K8H8"/>
<evidence type="ECO:0008006" key="3">
    <source>
        <dbReference type="Google" id="ProtNLM"/>
    </source>
</evidence>
<gene>
    <name evidence="1" type="ORF">R3W88_004158</name>
</gene>
<dbReference type="EMBL" id="JAWPEI010000011">
    <property type="protein sequence ID" value="KAK4709645.1"/>
    <property type="molecule type" value="Genomic_DNA"/>
</dbReference>
<evidence type="ECO:0000313" key="1">
    <source>
        <dbReference type="EMBL" id="KAK4709645.1"/>
    </source>
</evidence>
<keyword evidence="2" id="KW-1185">Reference proteome</keyword>
<comment type="caution">
    <text evidence="1">The sequence shown here is derived from an EMBL/GenBank/DDBJ whole genome shotgun (WGS) entry which is preliminary data.</text>
</comment>
<organism evidence="1 2">
    <name type="scientific">Solanum pinnatisectum</name>
    <name type="common">tansyleaf nightshade</name>
    <dbReference type="NCBI Taxonomy" id="50273"/>
    <lineage>
        <taxon>Eukaryota</taxon>
        <taxon>Viridiplantae</taxon>
        <taxon>Streptophyta</taxon>
        <taxon>Embryophyta</taxon>
        <taxon>Tracheophyta</taxon>
        <taxon>Spermatophyta</taxon>
        <taxon>Magnoliopsida</taxon>
        <taxon>eudicotyledons</taxon>
        <taxon>Gunneridae</taxon>
        <taxon>Pentapetalae</taxon>
        <taxon>asterids</taxon>
        <taxon>lamiids</taxon>
        <taxon>Solanales</taxon>
        <taxon>Solanaceae</taxon>
        <taxon>Solanoideae</taxon>
        <taxon>Solaneae</taxon>
        <taxon>Solanum</taxon>
    </lineage>
</organism>